<dbReference type="Pfam" id="PF01155">
    <property type="entry name" value="HypA"/>
    <property type="match status" value="1"/>
</dbReference>
<dbReference type="RefSeq" id="WP_339942539.1">
    <property type="nucleotide sequence ID" value="NZ_BAABGA010000050.1"/>
</dbReference>
<protein>
    <recommendedName>
        <fullName evidence="5">Hydrogenase maturation factor HypA</fullName>
    </recommendedName>
</protein>
<comment type="similarity">
    <text evidence="1 5">Belongs to the HypA/HybF family.</text>
</comment>
<organism evidence="6 7">
    <name type="scientific">Novipirellula rosea</name>
    <dbReference type="NCBI Taxonomy" id="1031540"/>
    <lineage>
        <taxon>Bacteria</taxon>
        <taxon>Pseudomonadati</taxon>
        <taxon>Planctomycetota</taxon>
        <taxon>Planctomycetia</taxon>
        <taxon>Pirellulales</taxon>
        <taxon>Pirellulaceae</taxon>
        <taxon>Novipirellula</taxon>
    </lineage>
</organism>
<dbReference type="PROSITE" id="PS01249">
    <property type="entry name" value="HYPA"/>
    <property type="match status" value="1"/>
</dbReference>
<evidence type="ECO:0000256" key="5">
    <source>
        <dbReference type="HAMAP-Rule" id="MF_00213"/>
    </source>
</evidence>
<evidence type="ECO:0000313" key="6">
    <source>
        <dbReference type="EMBL" id="GAA4460600.1"/>
    </source>
</evidence>
<keyword evidence="7" id="KW-1185">Reference proteome</keyword>
<dbReference type="PANTHER" id="PTHR34535">
    <property type="entry name" value="HYDROGENASE MATURATION FACTOR HYPA"/>
    <property type="match status" value="1"/>
</dbReference>
<evidence type="ECO:0000313" key="7">
    <source>
        <dbReference type="Proteomes" id="UP001500840"/>
    </source>
</evidence>
<evidence type="ECO:0000256" key="1">
    <source>
        <dbReference type="ARBA" id="ARBA00010748"/>
    </source>
</evidence>
<dbReference type="Proteomes" id="UP001500840">
    <property type="component" value="Unassembled WGS sequence"/>
</dbReference>
<feature type="binding site" evidence="5">
    <location>
        <position position="90"/>
    </location>
    <ligand>
        <name>Zn(2+)</name>
        <dbReference type="ChEBI" id="CHEBI:29105"/>
    </ligand>
</feature>
<evidence type="ECO:0000256" key="4">
    <source>
        <dbReference type="ARBA" id="ARBA00022833"/>
    </source>
</evidence>
<feature type="binding site" evidence="5">
    <location>
        <position position="73"/>
    </location>
    <ligand>
        <name>Zn(2+)</name>
        <dbReference type="ChEBI" id="CHEBI:29105"/>
    </ligand>
</feature>
<comment type="function">
    <text evidence="5">Involved in the maturation of [NiFe] hydrogenases. Required for nickel insertion into the metal center of the hydrogenase.</text>
</comment>
<dbReference type="PIRSF" id="PIRSF004761">
    <property type="entry name" value="Hydrgn_mat_HypA"/>
    <property type="match status" value="1"/>
</dbReference>
<feature type="binding site" evidence="5">
    <location>
        <position position="76"/>
    </location>
    <ligand>
        <name>Zn(2+)</name>
        <dbReference type="ChEBI" id="CHEBI:29105"/>
    </ligand>
</feature>
<dbReference type="Gene3D" id="3.30.2320.80">
    <property type="match status" value="1"/>
</dbReference>
<evidence type="ECO:0000256" key="2">
    <source>
        <dbReference type="ARBA" id="ARBA00022596"/>
    </source>
</evidence>
<gene>
    <name evidence="5 6" type="primary">hypA</name>
    <name evidence="6" type="ORF">GCM10023156_41720</name>
</gene>
<feature type="binding site" evidence="5">
    <location>
        <position position="2"/>
    </location>
    <ligand>
        <name>Ni(2+)</name>
        <dbReference type="ChEBI" id="CHEBI:49786"/>
    </ligand>
</feature>
<proteinExistence type="inferred from homology"/>
<comment type="caution">
    <text evidence="6">The sequence shown here is derived from an EMBL/GenBank/DDBJ whole genome shotgun (WGS) entry which is preliminary data.</text>
</comment>
<keyword evidence="3 5" id="KW-0479">Metal-binding</keyword>
<dbReference type="HAMAP" id="MF_00213">
    <property type="entry name" value="HypA_HybF"/>
    <property type="match status" value="1"/>
</dbReference>
<accession>A0ABP8N3D4</accession>
<feature type="binding site" evidence="5">
    <location>
        <position position="93"/>
    </location>
    <ligand>
        <name>Zn(2+)</name>
        <dbReference type="ChEBI" id="CHEBI:29105"/>
    </ligand>
</feature>
<dbReference type="InterPro" id="IPR020538">
    <property type="entry name" value="Hydgase_Ni_incorp_HypA/HybF_CS"/>
</dbReference>
<evidence type="ECO:0000256" key="3">
    <source>
        <dbReference type="ARBA" id="ARBA00022723"/>
    </source>
</evidence>
<dbReference type="EMBL" id="BAABGA010000050">
    <property type="protein sequence ID" value="GAA4460600.1"/>
    <property type="molecule type" value="Genomic_DNA"/>
</dbReference>
<dbReference type="PANTHER" id="PTHR34535:SF3">
    <property type="entry name" value="HYDROGENASE MATURATION FACTOR HYPA"/>
    <property type="match status" value="1"/>
</dbReference>
<keyword evidence="4 5" id="KW-0862">Zinc</keyword>
<dbReference type="InterPro" id="IPR000688">
    <property type="entry name" value="HypA/HybF"/>
</dbReference>
<sequence length="120" mass="13034">MHELSIAMSIIDIASEESRDRADANVIAVHLKIGRMSGVVIEALLSAFEIAREETLLANAELKIQDVPVKVRCPKCECDQLADSIQCLCCSVCGTLSPEITQGCELEVVAMELETSKLTQ</sequence>
<reference evidence="7" key="1">
    <citation type="journal article" date="2019" name="Int. J. Syst. Evol. Microbiol.">
        <title>The Global Catalogue of Microorganisms (GCM) 10K type strain sequencing project: providing services to taxonomists for standard genome sequencing and annotation.</title>
        <authorList>
            <consortium name="The Broad Institute Genomics Platform"/>
            <consortium name="The Broad Institute Genome Sequencing Center for Infectious Disease"/>
            <person name="Wu L."/>
            <person name="Ma J."/>
        </authorList>
    </citation>
    <scope>NUCLEOTIDE SEQUENCE [LARGE SCALE GENOMIC DNA]</scope>
    <source>
        <strain evidence="7">JCM 17759</strain>
    </source>
</reference>
<name>A0ABP8N3D4_9BACT</name>
<keyword evidence="2 5" id="KW-0533">Nickel</keyword>